<reference evidence="2" key="2">
    <citation type="submission" date="2020-09" db="EMBL/GenBank/DDBJ databases">
        <authorList>
            <person name="Sun Q."/>
            <person name="Ohkuma M."/>
        </authorList>
    </citation>
    <scope>NUCLEOTIDE SEQUENCE</scope>
    <source>
        <strain evidence="2">JCM 15759</strain>
    </source>
</reference>
<dbReference type="RefSeq" id="WP_152423033.1">
    <property type="nucleotide sequence ID" value="NZ_BAABDY010000003.1"/>
</dbReference>
<feature type="compositionally biased region" description="Basic and acidic residues" evidence="1">
    <location>
        <begin position="1"/>
        <end position="12"/>
    </location>
</feature>
<evidence type="ECO:0000313" key="4">
    <source>
        <dbReference type="Proteomes" id="UP000656367"/>
    </source>
</evidence>
<reference evidence="3 5" key="3">
    <citation type="submission" date="2022-06" db="EMBL/GenBank/DDBJ databases">
        <title>Haloarcula sp. a new haloarchaeum isolate from saline soil.</title>
        <authorList>
            <person name="Strakova D."/>
            <person name="Galisteo C."/>
            <person name="Sanchez-Porro C."/>
            <person name="Ventosa A."/>
        </authorList>
    </citation>
    <scope>NUCLEOTIDE SEQUENCE [LARGE SCALE GENOMIC DNA]</scope>
    <source>
        <strain evidence="3 5">JCM 15760</strain>
    </source>
</reference>
<accession>A0A830FBP5</accession>
<dbReference type="Proteomes" id="UP001248536">
    <property type="component" value="Unassembled WGS sequence"/>
</dbReference>
<evidence type="ECO:0000313" key="2">
    <source>
        <dbReference type="EMBL" id="GGM32370.1"/>
    </source>
</evidence>
<proteinExistence type="predicted"/>
<dbReference type="EMBL" id="BMON01000001">
    <property type="protein sequence ID" value="GGM32370.1"/>
    <property type="molecule type" value="Genomic_DNA"/>
</dbReference>
<sequence>MTREQWRGSERAKRVRTAKHERRSREQGEPERSEGSPDFRAVSGNEREESEGRDYRERSSNCERSGTFDPAGSRAVPPPDDGERADSRAVARFAHA</sequence>
<feature type="region of interest" description="Disordered" evidence="1">
    <location>
        <begin position="1"/>
        <end position="96"/>
    </location>
</feature>
<dbReference type="EMBL" id="JAMQCP010000001">
    <property type="protein sequence ID" value="MDS0252428.1"/>
    <property type="molecule type" value="Genomic_DNA"/>
</dbReference>
<feature type="compositionally biased region" description="Basic residues" evidence="1">
    <location>
        <begin position="13"/>
        <end position="22"/>
    </location>
</feature>
<dbReference type="Proteomes" id="UP000656367">
    <property type="component" value="Unassembled WGS sequence"/>
</dbReference>
<organism evidence="2 4">
    <name type="scientific">Haloarcula argentinensis</name>
    <dbReference type="NCBI Taxonomy" id="43776"/>
    <lineage>
        <taxon>Archaea</taxon>
        <taxon>Methanobacteriati</taxon>
        <taxon>Methanobacteriota</taxon>
        <taxon>Stenosarchaea group</taxon>
        <taxon>Halobacteria</taxon>
        <taxon>Halobacteriales</taxon>
        <taxon>Haloarculaceae</taxon>
        <taxon>Haloarcula</taxon>
    </lineage>
</organism>
<evidence type="ECO:0000313" key="3">
    <source>
        <dbReference type="EMBL" id="MDS0252428.1"/>
    </source>
</evidence>
<gene>
    <name evidence="2" type="ORF">GCM10009006_12410</name>
    <name evidence="3" type="ORF">NC662_01720</name>
</gene>
<name>A0A830FBP5_HALAR</name>
<comment type="caution">
    <text evidence="2">The sequence shown here is derived from an EMBL/GenBank/DDBJ whole genome shotgun (WGS) entry which is preliminary data.</text>
</comment>
<evidence type="ECO:0000256" key="1">
    <source>
        <dbReference type="SAM" id="MobiDB-lite"/>
    </source>
</evidence>
<feature type="compositionally biased region" description="Basic and acidic residues" evidence="1">
    <location>
        <begin position="45"/>
        <end position="61"/>
    </location>
</feature>
<dbReference type="AlphaFoldDB" id="A0A830FBP5"/>
<keyword evidence="5" id="KW-1185">Reference proteome</keyword>
<reference evidence="2" key="1">
    <citation type="journal article" date="2014" name="Int. J. Syst. Evol. Microbiol.">
        <title>Complete genome sequence of Corynebacterium casei LMG S-19264T (=DSM 44701T), isolated from a smear-ripened cheese.</title>
        <authorList>
            <consortium name="US DOE Joint Genome Institute (JGI-PGF)"/>
            <person name="Walter F."/>
            <person name="Albersmeier A."/>
            <person name="Kalinowski J."/>
            <person name="Ruckert C."/>
        </authorList>
    </citation>
    <scope>NUCLEOTIDE SEQUENCE</scope>
    <source>
        <strain evidence="2">JCM 15759</strain>
    </source>
</reference>
<protein>
    <submittedName>
        <fullName evidence="2">Uncharacterized protein</fullName>
    </submittedName>
</protein>
<evidence type="ECO:0000313" key="5">
    <source>
        <dbReference type="Proteomes" id="UP001248536"/>
    </source>
</evidence>
<feature type="compositionally biased region" description="Basic and acidic residues" evidence="1">
    <location>
        <begin position="23"/>
        <end position="37"/>
    </location>
</feature>